<dbReference type="Pfam" id="PF02902">
    <property type="entry name" value="Peptidase_C48"/>
    <property type="match status" value="1"/>
</dbReference>
<accession>A0A6C0E547</accession>
<keyword evidence="2" id="KW-0378">Hydrolase</keyword>
<keyword evidence="1" id="KW-0645">Protease</keyword>
<dbReference type="GO" id="GO:0008234">
    <property type="term" value="F:cysteine-type peptidase activity"/>
    <property type="evidence" value="ECO:0007669"/>
    <property type="project" value="InterPro"/>
</dbReference>
<dbReference type="AlphaFoldDB" id="A0A6C0E547"/>
<dbReference type="SUPFAM" id="SSF54001">
    <property type="entry name" value="Cysteine proteinases"/>
    <property type="match status" value="1"/>
</dbReference>
<organism evidence="4">
    <name type="scientific">viral metagenome</name>
    <dbReference type="NCBI Taxonomy" id="1070528"/>
    <lineage>
        <taxon>unclassified sequences</taxon>
        <taxon>metagenomes</taxon>
        <taxon>organismal metagenomes</taxon>
    </lineage>
</organism>
<name>A0A6C0E547_9ZZZZ</name>
<dbReference type="GO" id="GO:0006508">
    <property type="term" value="P:proteolysis"/>
    <property type="evidence" value="ECO:0007669"/>
    <property type="project" value="UniProtKB-KW"/>
</dbReference>
<feature type="domain" description="Ubiquitin-like protease family profile" evidence="3">
    <location>
        <begin position="160"/>
        <end position="256"/>
    </location>
</feature>
<dbReference type="Gene3D" id="3.40.395.10">
    <property type="entry name" value="Adenoviral Proteinase, Chain A"/>
    <property type="match status" value="1"/>
</dbReference>
<dbReference type="EMBL" id="MN739743">
    <property type="protein sequence ID" value="QHT24287.1"/>
    <property type="molecule type" value="Genomic_DNA"/>
</dbReference>
<reference evidence="4" key="1">
    <citation type="journal article" date="2020" name="Nature">
        <title>Giant virus diversity and host interactions through global metagenomics.</title>
        <authorList>
            <person name="Schulz F."/>
            <person name="Roux S."/>
            <person name="Paez-Espino D."/>
            <person name="Jungbluth S."/>
            <person name="Walsh D.A."/>
            <person name="Denef V.J."/>
            <person name="McMahon K.D."/>
            <person name="Konstantinidis K.T."/>
            <person name="Eloe-Fadrosh E.A."/>
            <person name="Kyrpides N.C."/>
            <person name="Woyke T."/>
        </authorList>
    </citation>
    <scope>NUCLEOTIDE SEQUENCE</scope>
    <source>
        <strain evidence="4">GVMAG-M-3300023179-138</strain>
    </source>
</reference>
<evidence type="ECO:0000256" key="1">
    <source>
        <dbReference type="ARBA" id="ARBA00022670"/>
    </source>
</evidence>
<proteinExistence type="predicted"/>
<evidence type="ECO:0000256" key="2">
    <source>
        <dbReference type="ARBA" id="ARBA00022801"/>
    </source>
</evidence>
<evidence type="ECO:0000313" key="4">
    <source>
        <dbReference type="EMBL" id="QHT24287.1"/>
    </source>
</evidence>
<sequence>MEAINLLQCNPSTLKTTRTTCLPMPMLERLRDQWNKQFPAHRIPMTIKKKETLWAELRKRLRCATEYCAVEKLGEKGEAGKYFRPPKPGVWDKNPTEWHDSVTILNVMKQYEDAFPHFEFIGPTPIDFDETLGFGSCVLDELCNLNLATVKAAGKTDIGIIFNLDPHDRPGSHWVCAYINLKKMEAYYYDSYGYEPGPQIRRLLRRCKEQGCRKIIWNDIRHQRKSSECGTYCMYVIISLLKGLPFTTLCKNRVEDDVINVIRDMVYATANPRGLAVAMAERFLQL</sequence>
<protein>
    <recommendedName>
        <fullName evidence="3">Ubiquitin-like protease family profile domain-containing protein</fullName>
    </recommendedName>
</protein>
<dbReference type="InterPro" id="IPR038765">
    <property type="entry name" value="Papain-like_cys_pep_sf"/>
</dbReference>
<dbReference type="InterPro" id="IPR003653">
    <property type="entry name" value="Peptidase_C48_C"/>
</dbReference>
<evidence type="ECO:0000259" key="3">
    <source>
        <dbReference type="Pfam" id="PF02902"/>
    </source>
</evidence>